<dbReference type="Gene3D" id="2.60.40.10">
    <property type="entry name" value="Immunoglobulins"/>
    <property type="match status" value="1"/>
</dbReference>
<comment type="caution">
    <text evidence="2">The sequence shown here is derived from an EMBL/GenBank/DDBJ whole genome shotgun (WGS) entry which is preliminary data.</text>
</comment>
<accession>A0ABD0YEM0</accession>
<dbReference type="Proteomes" id="UP001558652">
    <property type="component" value="Unassembled WGS sequence"/>
</dbReference>
<organism evidence="2 3">
    <name type="scientific">Ranatra chinensis</name>
    <dbReference type="NCBI Taxonomy" id="642074"/>
    <lineage>
        <taxon>Eukaryota</taxon>
        <taxon>Metazoa</taxon>
        <taxon>Ecdysozoa</taxon>
        <taxon>Arthropoda</taxon>
        <taxon>Hexapoda</taxon>
        <taxon>Insecta</taxon>
        <taxon>Pterygota</taxon>
        <taxon>Neoptera</taxon>
        <taxon>Paraneoptera</taxon>
        <taxon>Hemiptera</taxon>
        <taxon>Heteroptera</taxon>
        <taxon>Panheteroptera</taxon>
        <taxon>Nepomorpha</taxon>
        <taxon>Nepidae</taxon>
        <taxon>Ranatrinae</taxon>
        <taxon>Ranatra</taxon>
    </lineage>
</organism>
<protein>
    <recommendedName>
        <fullName evidence="4">Ig-like domain-containing protein</fullName>
    </recommendedName>
</protein>
<dbReference type="InterPro" id="IPR013783">
    <property type="entry name" value="Ig-like_fold"/>
</dbReference>
<evidence type="ECO:0000256" key="1">
    <source>
        <dbReference type="SAM" id="MobiDB-lite"/>
    </source>
</evidence>
<dbReference type="AlphaFoldDB" id="A0ABD0YEM0"/>
<evidence type="ECO:0000313" key="2">
    <source>
        <dbReference type="EMBL" id="KAL1129761.1"/>
    </source>
</evidence>
<feature type="region of interest" description="Disordered" evidence="1">
    <location>
        <begin position="101"/>
        <end position="122"/>
    </location>
</feature>
<keyword evidence="3" id="KW-1185">Reference proteome</keyword>
<evidence type="ECO:0008006" key="4">
    <source>
        <dbReference type="Google" id="ProtNLM"/>
    </source>
</evidence>
<evidence type="ECO:0000313" key="3">
    <source>
        <dbReference type="Proteomes" id="UP001558652"/>
    </source>
</evidence>
<name>A0ABD0YEM0_9HEMI</name>
<proteinExistence type="predicted"/>
<gene>
    <name evidence="2" type="ORF">AAG570_012705</name>
</gene>
<reference evidence="2 3" key="1">
    <citation type="submission" date="2024-07" db="EMBL/GenBank/DDBJ databases">
        <title>Chromosome-level genome assembly of the water stick insect Ranatra chinensis (Heteroptera: Nepidae).</title>
        <authorList>
            <person name="Liu X."/>
        </authorList>
    </citation>
    <scope>NUCLEOTIDE SEQUENCE [LARGE SCALE GENOMIC DNA]</scope>
    <source>
        <strain evidence="2">Cailab_2021Rc</strain>
        <tissue evidence="2">Muscle</tissue>
    </source>
</reference>
<feature type="compositionally biased region" description="Basic and acidic residues" evidence="1">
    <location>
        <begin position="109"/>
        <end position="122"/>
    </location>
</feature>
<dbReference type="EMBL" id="JBFDAA010000008">
    <property type="protein sequence ID" value="KAL1129761.1"/>
    <property type="molecule type" value="Genomic_DNA"/>
</dbReference>
<sequence length="147" mass="16351">MSSHEGLTPSPLFLPRDSRCYAHLSRKPLPLSLSLASETMSSHEGLTPSQLSFRETRCYAHLSRKPLPLSLTPEKKFEVSQTKTDTDSVTVTCRAQGAYPQPNMTLFKSPDKKNSGGVEVTRDSLGRKRVTSHINELRAGDEIPKRL</sequence>